<feature type="domain" description="Phosphoribosyltransferase" evidence="1">
    <location>
        <begin position="10"/>
        <end position="190"/>
    </location>
</feature>
<dbReference type="AlphaFoldDB" id="A0A643FN05"/>
<dbReference type="InterPro" id="IPR029057">
    <property type="entry name" value="PRTase-like"/>
</dbReference>
<evidence type="ECO:0000313" key="2">
    <source>
        <dbReference type="EMBL" id="QOT78112.1"/>
    </source>
</evidence>
<dbReference type="SUPFAM" id="SSF53271">
    <property type="entry name" value="PRTase-like"/>
    <property type="match status" value="1"/>
</dbReference>
<name>A0A643FN05_9BURK</name>
<dbReference type="CDD" id="cd06223">
    <property type="entry name" value="PRTases_typeI"/>
    <property type="match status" value="1"/>
</dbReference>
<gene>
    <name evidence="2" type="ORF">F7R26_008940</name>
</gene>
<sequence length="221" mass="23870">MTFQDRNEAAERLAEALAGYGDAHPLVLAIPRGGVPMGKILAERLGGELDVVLVRKLGAPFDREMAVGAVDESGWVYVTPYAARVGADSSYLNQERNEQLALLRRRRKQYTPGRSARALEGRTVIVVDDGLATGATMIAALHALRQQHPARLVCAVPVAAPASLAEVRRYADEVVCLQSPANFSAVGEHYREFPQVEDEEVVACLQGDSGQHGEGRLAGRE</sequence>
<accession>A0A643FN05</accession>
<keyword evidence="2" id="KW-0808">Transferase</keyword>
<evidence type="ECO:0000259" key="1">
    <source>
        <dbReference type="Pfam" id="PF00156"/>
    </source>
</evidence>
<organism evidence="2 3">
    <name type="scientific">Cupriavidus basilensis</name>
    <dbReference type="NCBI Taxonomy" id="68895"/>
    <lineage>
        <taxon>Bacteria</taxon>
        <taxon>Pseudomonadati</taxon>
        <taxon>Pseudomonadota</taxon>
        <taxon>Betaproteobacteria</taxon>
        <taxon>Burkholderiales</taxon>
        <taxon>Burkholderiaceae</taxon>
        <taxon>Cupriavidus</taxon>
    </lineage>
</organism>
<dbReference type="EMBL" id="CP062803">
    <property type="protein sequence ID" value="QOT78112.1"/>
    <property type="molecule type" value="Genomic_DNA"/>
</dbReference>
<dbReference type="Gene3D" id="3.40.50.2020">
    <property type="match status" value="1"/>
</dbReference>
<dbReference type="Pfam" id="PF00156">
    <property type="entry name" value="Pribosyltran"/>
    <property type="match status" value="1"/>
</dbReference>
<proteinExistence type="predicted"/>
<dbReference type="RefSeq" id="WP_150990144.1">
    <property type="nucleotide sequence ID" value="NZ_CP062803.1"/>
</dbReference>
<dbReference type="Gene3D" id="3.30.1310.20">
    <property type="entry name" value="PRTase-like"/>
    <property type="match status" value="1"/>
</dbReference>
<dbReference type="GeneID" id="98401027"/>
<keyword evidence="2" id="KW-0328">Glycosyltransferase</keyword>
<dbReference type="InterPro" id="IPR000836">
    <property type="entry name" value="PRTase_dom"/>
</dbReference>
<reference evidence="2 3" key="1">
    <citation type="submission" date="2020-10" db="EMBL/GenBank/DDBJ databases">
        <title>Complete genome sequence of Cupriavidus basilensis CCUG 49340T.</title>
        <authorList>
            <person name="Salva-Serra F."/>
            <person name="Donoso R.A."/>
            <person name="Cho K.H."/>
            <person name="Yoo J.A."/>
            <person name="Lee K."/>
            <person name="Yoon S.-H."/>
            <person name="Perez-Pantoja D."/>
            <person name="Moore E.R.B."/>
        </authorList>
    </citation>
    <scope>NUCLEOTIDE SEQUENCE [LARGE SCALE GENOMIC DNA]</scope>
    <source>
        <strain evidence="3">CCUG 49340</strain>
    </source>
</reference>
<evidence type="ECO:0000313" key="3">
    <source>
        <dbReference type="Proteomes" id="UP000397656"/>
    </source>
</evidence>
<dbReference type="Proteomes" id="UP000397656">
    <property type="component" value="Chromosome 1"/>
</dbReference>
<protein>
    <submittedName>
        <fullName evidence="2">Phosphoribosyltransferase</fullName>
    </submittedName>
</protein>
<dbReference type="GO" id="GO:0016757">
    <property type="term" value="F:glycosyltransferase activity"/>
    <property type="evidence" value="ECO:0007669"/>
    <property type="project" value="UniProtKB-KW"/>
</dbReference>